<dbReference type="EMBL" id="CM016560">
    <property type="protein sequence ID" value="TKV95850.1"/>
    <property type="molecule type" value="Genomic_DNA"/>
</dbReference>
<reference evidence="1" key="1">
    <citation type="submission" date="2019-03" db="EMBL/GenBank/DDBJ databases">
        <title>WGS assembly of Setaria viridis.</title>
        <authorList>
            <person name="Huang P."/>
            <person name="Jenkins J."/>
            <person name="Grimwood J."/>
            <person name="Barry K."/>
            <person name="Healey A."/>
            <person name="Mamidi S."/>
            <person name="Sreedasyam A."/>
            <person name="Shu S."/>
            <person name="Feldman M."/>
            <person name="Wu J."/>
            <person name="Yu Y."/>
            <person name="Chen C."/>
            <person name="Johnson J."/>
            <person name="Rokhsar D."/>
            <person name="Baxter I."/>
            <person name="Schmutz J."/>
            <person name="Brutnell T."/>
            <person name="Kellogg E."/>
        </authorList>
    </citation>
    <scope>NUCLEOTIDE SEQUENCE [LARGE SCALE GENOMIC DNA]</scope>
</reference>
<dbReference type="Proteomes" id="UP000298652">
    <property type="component" value="Chromosome 9"/>
</dbReference>
<proteinExistence type="predicted"/>
<evidence type="ECO:0000313" key="1">
    <source>
        <dbReference type="EMBL" id="TKV95850.1"/>
    </source>
</evidence>
<gene>
    <name evidence="1" type="ORF">SEVIR_9G389050v2</name>
</gene>
<accession>A0A4U6T2R7</accession>
<evidence type="ECO:0000313" key="2">
    <source>
        <dbReference type="Proteomes" id="UP000298652"/>
    </source>
</evidence>
<dbReference type="AlphaFoldDB" id="A0A4U6T2R7"/>
<sequence length="30" mass="3260">MLSLNKFVCLNILFYCSFDLGSVADSGTNS</sequence>
<organism evidence="1 2">
    <name type="scientific">Setaria viridis</name>
    <name type="common">Green bristlegrass</name>
    <name type="synonym">Setaria italica subsp. viridis</name>
    <dbReference type="NCBI Taxonomy" id="4556"/>
    <lineage>
        <taxon>Eukaryota</taxon>
        <taxon>Viridiplantae</taxon>
        <taxon>Streptophyta</taxon>
        <taxon>Embryophyta</taxon>
        <taxon>Tracheophyta</taxon>
        <taxon>Spermatophyta</taxon>
        <taxon>Magnoliopsida</taxon>
        <taxon>Liliopsida</taxon>
        <taxon>Poales</taxon>
        <taxon>Poaceae</taxon>
        <taxon>PACMAD clade</taxon>
        <taxon>Panicoideae</taxon>
        <taxon>Panicodae</taxon>
        <taxon>Paniceae</taxon>
        <taxon>Cenchrinae</taxon>
        <taxon>Setaria</taxon>
    </lineage>
</organism>
<keyword evidence="2" id="KW-1185">Reference proteome</keyword>
<dbReference type="Gramene" id="TKV95850">
    <property type="protein sequence ID" value="TKV95850"/>
    <property type="gene ID" value="SEVIR_9G389050v2"/>
</dbReference>
<name>A0A4U6T2R7_SETVI</name>
<protein>
    <submittedName>
        <fullName evidence="1">Uncharacterized protein</fullName>
    </submittedName>
</protein>